<name>A0A094Q9K1_9ZZZZ</name>
<evidence type="ECO:0000259" key="2">
    <source>
        <dbReference type="Pfam" id="PF07859"/>
    </source>
</evidence>
<evidence type="ECO:0000313" key="3">
    <source>
        <dbReference type="EMBL" id="KGA20910.1"/>
    </source>
</evidence>
<organism evidence="3">
    <name type="scientific">freshwater metagenome</name>
    <dbReference type="NCBI Taxonomy" id="449393"/>
    <lineage>
        <taxon>unclassified sequences</taxon>
        <taxon>metagenomes</taxon>
        <taxon>ecological metagenomes</taxon>
    </lineage>
</organism>
<dbReference type="GO" id="GO:0016787">
    <property type="term" value="F:hydrolase activity"/>
    <property type="evidence" value="ECO:0007669"/>
    <property type="project" value="UniProtKB-KW"/>
</dbReference>
<reference evidence="3" key="1">
    <citation type="submission" date="2014-06" db="EMBL/GenBank/DDBJ databases">
        <title>Key roles for freshwater Actinobacteria revealed by deep metagenomic sequencing.</title>
        <authorList>
            <person name="Ghai R."/>
            <person name="Mizuno C.M."/>
            <person name="Picazo A."/>
            <person name="Camacho A."/>
            <person name="Rodriguez-Valera F."/>
        </authorList>
    </citation>
    <scope>NUCLEOTIDE SEQUENCE</scope>
</reference>
<feature type="domain" description="Alpha/beta hydrolase fold-3" evidence="2">
    <location>
        <begin position="88"/>
        <end position="292"/>
    </location>
</feature>
<dbReference type="SUPFAM" id="SSF53474">
    <property type="entry name" value="alpha/beta-Hydrolases"/>
    <property type="match status" value="1"/>
</dbReference>
<comment type="caution">
    <text evidence="3">The sequence shown here is derived from an EMBL/GenBank/DDBJ whole genome shotgun (WGS) entry which is preliminary data.</text>
</comment>
<keyword evidence="1" id="KW-0378">Hydrolase</keyword>
<accession>A0A094Q9K1</accession>
<evidence type="ECO:0000256" key="1">
    <source>
        <dbReference type="ARBA" id="ARBA00022801"/>
    </source>
</evidence>
<dbReference type="InterPro" id="IPR029058">
    <property type="entry name" value="AB_hydrolase_fold"/>
</dbReference>
<dbReference type="InterPro" id="IPR013094">
    <property type="entry name" value="AB_hydrolase_3"/>
</dbReference>
<dbReference type="PANTHER" id="PTHR48081:SF8">
    <property type="entry name" value="ALPHA_BETA HYDROLASE FOLD-3 DOMAIN-CONTAINING PROTEIN-RELATED"/>
    <property type="match status" value="1"/>
</dbReference>
<dbReference type="InterPro" id="IPR050300">
    <property type="entry name" value="GDXG_lipolytic_enzyme"/>
</dbReference>
<dbReference type="AlphaFoldDB" id="A0A094Q9K1"/>
<protein>
    <recommendedName>
        <fullName evidence="2">Alpha/beta hydrolase fold-3 domain-containing protein</fullName>
    </recommendedName>
</protein>
<dbReference type="Pfam" id="PF07859">
    <property type="entry name" value="Abhydrolase_3"/>
    <property type="match status" value="1"/>
</dbReference>
<sequence length="318" mass="35622">MANSGFIQKVTIDPEAQAFLDFQSKNNAPNVIDHGVQKTRLANHENLFLAGPIGTSAEIQHRYITTPTADVPVRIYIPKNAEIHGAIAYFHGGGWAFGHIDRYDSQLVDISAGTNSVIISVNYQKSPEHKFPIPLEDCYAATKWLFENAESLNVDKTKIGVCGDSAGATLAAAVAIKARDEKLFKISYQVLMYPPTSLNFDSESYLRYATGFGLTREVMIWYWNSYLEEKDWANPYAVVSMCNDLSNLPTSIVVVPEYDVLRDDTINYAKKLEDAGNQVQTEFFSGQIHGFFAHAGINKTSFKLREYLIESINSLIWR</sequence>
<proteinExistence type="predicted"/>
<dbReference type="PANTHER" id="PTHR48081">
    <property type="entry name" value="AB HYDROLASE SUPERFAMILY PROTEIN C4A8.06C"/>
    <property type="match status" value="1"/>
</dbReference>
<gene>
    <name evidence="3" type="ORF">GM51_4550</name>
</gene>
<dbReference type="EMBL" id="JNSL01000018">
    <property type="protein sequence ID" value="KGA20910.1"/>
    <property type="molecule type" value="Genomic_DNA"/>
</dbReference>
<dbReference type="Gene3D" id="3.40.50.1820">
    <property type="entry name" value="alpha/beta hydrolase"/>
    <property type="match status" value="1"/>
</dbReference>